<keyword evidence="2" id="KW-1185">Reference proteome</keyword>
<evidence type="ECO:0000313" key="2">
    <source>
        <dbReference type="Proteomes" id="UP000229757"/>
    </source>
</evidence>
<dbReference type="KEGG" id="rfo:REIFOR_02541"/>
<accession>A0A2K8KZ30</accession>
<protein>
    <recommendedName>
        <fullName evidence="3">Outer membrane efflux protein</fullName>
    </recommendedName>
</protein>
<dbReference type="InterPro" id="IPR010131">
    <property type="entry name" value="MdtP/NodT-like"/>
</dbReference>
<gene>
    <name evidence="1" type="ORF">REIFOR_02541</name>
</gene>
<reference evidence="1 2" key="1">
    <citation type="journal article" date="2017" name="Environ. Microbiol.">
        <title>Genomic and physiological analyses of 'Reinekea forsetii' reveal a versatile opportunistic lifestyle during spring algae blooms.</title>
        <authorList>
            <person name="Avci B."/>
            <person name="Hahnke R.L."/>
            <person name="Chafee M."/>
            <person name="Fischer T."/>
            <person name="Gruber-Vodicka H."/>
            <person name="Tegetmeyer H.E."/>
            <person name="Harder J."/>
            <person name="Fuchs B.M."/>
            <person name="Amann R.I."/>
            <person name="Teeling H."/>
        </authorList>
    </citation>
    <scope>NUCLEOTIDE SEQUENCE [LARGE SCALE GENOMIC DNA]</scope>
    <source>
        <strain evidence="1 2">Hel1_31_D35</strain>
    </source>
</reference>
<dbReference type="RefSeq" id="WP_100257909.1">
    <property type="nucleotide sequence ID" value="NZ_CP011797.1"/>
</dbReference>
<dbReference type="PANTHER" id="PTHR30203:SF30">
    <property type="entry name" value="OUTER MEMBRANE PROTEIN-RELATED"/>
    <property type="match status" value="1"/>
</dbReference>
<dbReference type="SUPFAM" id="SSF56954">
    <property type="entry name" value="Outer membrane efflux proteins (OEP)"/>
    <property type="match status" value="1"/>
</dbReference>
<dbReference type="PANTHER" id="PTHR30203">
    <property type="entry name" value="OUTER MEMBRANE CATION EFFLUX PROTEIN"/>
    <property type="match status" value="1"/>
</dbReference>
<dbReference type="EMBL" id="CP011797">
    <property type="protein sequence ID" value="ATX77666.1"/>
    <property type="molecule type" value="Genomic_DNA"/>
</dbReference>
<dbReference type="Gene3D" id="1.20.1600.10">
    <property type="entry name" value="Outer membrane efflux proteins (OEP)"/>
    <property type="match status" value="1"/>
</dbReference>
<dbReference type="AlphaFoldDB" id="A0A2K8KZ30"/>
<evidence type="ECO:0008006" key="3">
    <source>
        <dbReference type="Google" id="ProtNLM"/>
    </source>
</evidence>
<organism evidence="1 2">
    <name type="scientific">Reinekea forsetii</name>
    <dbReference type="NCBI Taxonomy" id="1336806"/>
    <lineage>
        <taxon>Bacteria</taxon>
        <taxon>Pseudomonadati</taxon>
        <taxon>Pseudomonadota</taxon>
        <taxon>Gammaproteobacteria</taxon>
        <taxon>Oceanospirillales</taxon>
        <taxon>Saccharospirillaceae</taxon>
        <taxon>Reinekea</taxon>
    </lineage>
</organism>
<proteinExistence type="predicted"/>
<dbReference type="OrthoDB" id="6192198at2"/>
<evidence type="ECO:0000313" key="1">
    <source>
        <dbReference type="EMBL" id="ATX77666.1"/>
    </source>
</evidence>
<name>A0A2K8KZ30_9GAMM</name>
<dbReference type="Proteomes" id="UP000229757">
    <property type="component" value="Chromosome"/>
</dbReference>
<sequence>MANEKWIKQAAWIQLVMISGLMPLANVKAETPETLDLRAYLEATLQYHLEQHEYHVLDQAERLSLEDGQRYFWPKITARSSYDEVTSETFTVPTSRNVLSGITTGLDTSWTSWLGTDITLGLEHKYGRQLGKVSQGIPEDKLQVDNFSIEISQPLLKHNSPFYNRLPLLRAQKQWQLYHINGELGRLALLRSAMLDYLKVQESYDRLQIQKNRLKHIQSVGDSVSVLVEEGRSLPIDRDLAQLDVRRQEQSIASARQVVHQNQYALTLPWVSSDNIQVVPLTSLTVLIDWLLPVLDELPLANHHPEYRKQQLNLEGAQLEERARQRDHWPELSAYYRFEKDFRERLPDEENQSWGLRFSYDFFDLKTREDQARLGAEASIARRNAEDQLKRLNWEANRLRQSSEASLAELELDNQVVELSQRAVAYELARYSEGLASYDDVRNRQLDLLDRQLSAQDTSAKLARELIELAYNHQWDWLNRLP</sequence>
<dbReference type="GO" id="GO:0015562">
    <property type="term" value="F:efflux transmembrane transporter activity"/>
    <property type="evidence" value="ECO:0007669"/>
    <property type="project" value="InterPro"/>
</dbReference>